<dbReference type="SMART" id="SM00028">
    <property type="entry name" value="TPR"/>
    <property type="match status" value="7"/>
</dbReference>
<keyword evidence="2" id="KW-0677">Repeat</keyword>
<dbReference type="InterPro" id="IPR011990">
    <property type="entry name" value="TPR-like_helical_dom_sf"/>
</dbReference>
<evidence type="ECO:0000256" key="3">
    <source>
        <dbReference type="ARBA" id="ARBA00023012"/>
    </source>
</evidence>
<dbReference type="Gene3D" id="3.40.50.300">
    <property type="entry name" value="P-loop containing nucleotide triphosphate hydrolases"/>
    <property type="match status" value="1"/>
</dbReference>
<protein>
    <submittedName>
        <fullName evidence="9">SARP family transcriptional regulator</fullName>
    </submittedName>
</protein>
<organism evidence="9 10">
    <name type="scientific">Kitasatospora xanthocidica</name>
    <dbReference type="NCBI Taxonomy" id="83382"/>
    <lineage>
        <taxon>Bacteria</taxon>
        <taxon>Bacillati</taxon>
        <taxon>Actinomycetota</taxon>
        <taxon>Actinomycetes</taxon>
        <taxon>Kitasatosporales</taxon>
        <taxon>Streptomycetaceae</taxon>
        <taxon>Kitasatospora</taxon>
    </lineage>
</organism>
<dbReference type="InterPro" id="IPR027417">
    <property type="entry name" value="P-loop_NTPase"/>
</dbReference>
<dbReference type="InterPro" id="IPR003593">
    <property type="entry name" value="AAA+_ATPase"/>
</dbReference>
<gene>
    <name evidence="9" type="ORF">DR950_14320</name>
</gene>
<keyword evidence="3" id="KW-0902">Two-component regulatory system</keyword>
<dbReference type="SMART" id="SM00382">
    <property type="entry name" value="AAA"/>
    <property type="match status" value="1"/>
</dbReference>
<dbReference type="PROSITE" id="PS51755">
    <property type="entry name" value="OMPR_PHOB"/>
    <property type="match status" value="1"/>
</dbReference>
<evidence type="ECO:0000313" key="10">
    <source>
        <dbReference type="Proteomes" id="UP000263377"/>
    </source>
</evidence>
<dbReference type="PANTHER" id="PTHR35807">
    <property type="entry name" value="TRANSCRIPTIONAL REGULATOR REDD-RELATED"/>
    <property type="match status" value="1"/>
</dbReference>
<dbReference type="AlphaFoldDB" id="A0A372ZSA9"/>
<dbReference type="GO" id="GO:0003677">
    <property type="term" value="F:DNA binding"/>
    <property type="evidence" value="ECO:0007669"/>
    <property type="project" value="UniProtKB-UniRule"/>
</dbReference>
<dbReference type="SUPFAM" id="SSF52540">
    <property type="entry name" value="P-loop containing nucleoside triphosphate hydrolases"/>
    <property type="match status" value="1"/>
</dbReference>
<keyword evidence="4" id="KW-0805">Transcription regulation</keyword>
<evidence type="ECO:0000256" key="7">
    <source>
        <dbReference type="PROSITE-ProRule" id="PRU01091"/>
    </source>
</evidence>
<dbReference type="InterPro" id="IPR001867">
    <property type="entry name" value="OmpR/PhoB-type_DNA-bd"/>
</dbReference>
<dbReference type="InterPro" id="IPR036388">
    <property type="entry name" value="WH-like_DNA-bd_sf"/>
</dbReference>
<dbReference type="EMBL" id="QVIG01000001">
    <property type="protein sequence ID" value="RGD58796.1"/>
    <property type="molecule type" value="Genomic_DNA"/>
</dbReference>
<dbReference type="SUPFAM" id="SSF48452">
    <property type="entry name" value="TPR-like"/>
    <property type="match status" value="3"/>
</dbReference>
<reference evidence="9 10" key="1">
    <citation type="submission" date="2018-08" db="EMBL/GenBank/DDBJ databases">
        <title>Diversity &amp; Physiological Properties of Lignin-Decomposing Actinobacteria from Soil.</title>
        <authorList>
            <person name="Roh S.G."/>
            <person name="Kim S.B."/>
        </authorList>
    </citation>
    <scope>NUCLEOTIDE SEQUENCE [LARGE SCALE GENOMIC DNA]</scope>
    <source>
        <strain evidence="9 10">MMS17-GH009</strain>
    </source>
</reference>
<feature type="domain" description="OmpR/PhoB-type" evidence="8">
    <location>
        <begin position="37"/>
        <end position="148"/>
    </location>
</feature>
<accession>A0A372ZSA9</accession>
<dbReference type="Pfam" id="PF00486">
    <property type="entry name" value="Trans_reg_C"/>
    <property type="match status" value="1"/>
</dbReference>
<dbReference type="InterPro" id="IPR019734">
    <property type="entry name" value="TPR_rpt"/>
</dbReference>
<dbReference type="InterPro" id="IPR042197">
    <property type="entry name" value="Apaf_helical"/>
</dbReference>
<evidence type="ECO:0000256" key="4">
    <source>
        <dbReference type="ARBA" id="ARBA00023015"/>
    </source>
</evidence>
<dbReference type="InterPro" id="IPR005158">
    <property type="entry name" value="BTAD"/>
</dbReference>
<dbReference type="Pfam" id="PF00931">
    <property type="entry name" value="NB-ARC"/>
    <property type="match status" value="1"/>
</dbReference>
<dbReference type="InterPro" id="IPR016032">
    <property type="entry name" value="Sig_transdc_resp-reg_C-effctor"/>
</dbReference>
<dbReference type="InterPro" id="IPR051677">
    <property type="entry name" value="AfsR-DnrI-RedD_regulator"/>
</dbReference>
<sequence length="1065" mass="115861">MTYRQVEIIPKSTAPEPHSGIAGCPGRMRCSPATQQAGSQPAGDVTMKVHLLGSVELSVNGEPLAIPSDKRRQLLAALALEVGRPLSHDSLAYRLWGEEPPPSALTSLYSHVSHLRALLRRAAQASGANATGDVPTIDTQSHTYILRADPLLIDWHRYLDLSDQAGLLAENGQDHQARTVLSRATNLWCGEPLAGLPGTWAQNTRAAMADQHFTTTLRRIEIDLRIGHFAELIPELTALREHRPTDERLAGHLMTALYAVGRQTDALAVYPAVARLLRAHFATEPGEPLTRLHQLILHGDPLPGPPVRNETVLTPAPQAAPPADIPGRHRLIGREDDLRRVLPGPDTRLARGGVVTVSAILGMPGVGKTTLALHAADLMREHFPDGYVYLNLRAHVGNQPPLTPEAAGALLLRRLGVPASTIPLDADEVFALCAEALSSRRAVVILDDASNAAQVRPLLPPAPSALVLVTSRQRLTELPDARPVFLDVLTVDDAVALFTNVVGPERSTDPQSIIEIVERCGHLPLAIEIAASRFKGRPSWTLAHFARRLSRKNGRLAEIRSGTSSIARVFEVSYQYLSASQRSAFRLLGLYPGPDFGVHAAAALLGRSVDETDEVLEALLNCHLIQEIAPERYQLHDLLREFAVALGVDRNQWESAARRLLRFTLCVADRADRLLYPHRSRASLPGVGQLDHLEELLGDMDMNSHECARTWLEAEHTSLVALTSHAHRIGLAESGAWLAHVLAGHLNAEAYWGEAQDMHRAAAAYWRSQANHRQESRALIDLGATLAYASRYEPAIETLEDGLALARSQGELDAAANGLNLLSRLHWEQTRLHEALTVQQEVLAIREEQDDQWNVARCLVNIGILHRSVGDSESAHAVYTSALPLARKFNDLVLEFRILNNFGELHLSAGRNSTARKVFERILDGAGEAIPPLDLSVARANLAETLEIPGELEPALALYRSALTTFREFGTVRHEADGRNGLGRALLAAGRREEALEQHLLALELARSIGTAREQAAAMRGLGTCEAAAGNRSAALAHLTSALTLAEKVGIADEVARIQSAIDDV</sequence>
<dbReference type="SMART" id="SM00862">
    <property type="entry name" value="Trans_reg_C"/>
    <property type="match status" value="1"/>
</dbReference>
<dbReference type="Gene3D" id="1.10.8.430">
    <property type="entry name" value="Helical domain of apoptotic protease-activating factors"/>
    <property type="match status" value="1"/>
</dbReference>
<dbReference type="CDD" id="cd15831">
    <property type="entry name" value="BTAD"/>
    <property type="match status" value="1"/>
</dbReference>
<keyword evidence="10" id="KW-1185">Reference proteome</keyword>
<evidence type="ECO:0000256" key="2">
    <source>
        <dbReference type="ARBA" id="ARBA00022737"/>
    </source>
</evidence>
<evidence type="ECO:0000313" key="9">
    <source>
        <dbReference type="EMBL" id="RGD58796.1"/>
    </source>
</evidence>
<dbReference type="GO" id="GO:0006355">
    <property type="term" value="P:regulation of DNA-templated transcription"/>
    <property type="evidence" value="ECO:0007669"/>
    <property type="project" value="InterPro"/>
</dbReference>
<dbReference type="GO" id="GO:0043531">
    <property type="term" value="F:ADP binding"/>
    <property type="evidence" value="ECO:0007669"/>
    <property type="project" value="InterPro"/>
</dbReference>
<keyword evidence="6" id="KW-0804">Transcription</keyword>
<comment type="caution">
    <text evidence="9">The sequence shown here is derived from an EMBL/GenBank/DDBJ whole genome shotgun (WGS) entry which is preliminary data.</text>
</comment>
<dbReference type="InterPro" id="IPR002182">
    <property type="entry name" value="NB-ARC"/>
</dbReference>
<dbReference type="PRINTS" id="PR00364">
    <property type="entry name" value="DISEASERSIST"/>
</dbReference>
<name>A0A372ZSA9_9ACTN</name>
<proteinExistence type="inferred from homology"/>
<dbReference type="Gene3D" id="1.10.10.10">
    <property type="entry name" value="Winged helix-like DNA-binding domain superfamily/Winged helix DNA-binding domain"/>
    <property type="match status" value="1"/>
</dbReference>
<dbReference type="PANTHER" id="PTHR35807:SF1">
    <property type="entry name" value="TRANSCRIPTIONAL REGULATOR REDD"/>
    <property type="match status" value="1"/>
</dbReference>
<evidence type="ECO:0000259" key="8">
    <source>
        <dbReference type="PROSITE" id="PS51755"/>
    </source>
</evidence>
<dbReference type="Proteomes" id="UP000263377">
    <property type="component" value="Unassembled WGS sequence"/>
</dbReference>
<dbReference type="Gene3D" id="1.25.40.10">
    <property type="entry name" value="Tetratricopeptide repeat domain"/>
    <property type="match status" value="3"/>
</dbReference>
<feature type="DNA-binding region" description="OmpR/PhoB-type" evidence="7">
    <location>
        <begin position="37"/>
        <end position="148"/>
    </location>
</feature>
<dbReference type="SUPFAM" id="SSF46894">
    <property type="entry name" value="C-terminal effector domain of the bipartite response regulators"/>
    <property type="match status" value="1"/>
</dbReference>
<dbReference type="GO" id="GO:0000160">
    <property type="term" value="P:phosphorelay signal transduction system"/>
    <property type="evidence" value="ECO:0007669"/>
    <property type="project" value="UniProtKB-KW"/>
</dbReference>
<dbReference type="Pfam" id="PF13424">
    <property type="entry name" value="TPR_12"/>
    <property type="match status" value="2"/>
</dbReference>
<dbReference type="Pfam" id="PF03704">
    <property type="entry name" value="BTAD"/>
    <property type="match status" value="1"/>
</dbReference>
<evidence type="ECO:0000256" key="5">
    <source>
        <dbReference type="ARBA" id="ARBA00023125"/>
    </source>
</evidence>
<dbReference type="SMART" id="SM01043">
    <property type="entry name" value="BTAD"/>
    <property type="match status" value="1"/>
</dbReference>
<keyword evidence="5 7" id="KW-0238">DNA-binding</keyword>
<evidence type="ECO:0000256" key="1">
    <source>
        <dbReference type="ARBA" id="ARBA00005820"/>
    </source>
</evidence>
<evidence type="ECO:0000256" key="6">
    <source>
        <dbReference type="ARBA" id="ARBA00023163"/>
    </source>
</evidence>
<comment type="similarity">
    <text evidence="1">Belongs to the AfsR/DnrI/RedD regulatory family.</text>
</comment>